<sequence length="54" mass="5812">MKIDKAAKKIAKVMGEYKSGKLHSGMTKRVVKNPKQAIAIALSEAGKSKPKGKM</sequence>
<gene>
    <name evidence="1" type="ORF">UFOVP189_19</name>
</gene>
<reference evidence="1" key="1">
    <citation type="submission" date="2020-05" db="EMBL/GenBank/DDBJ databases">
        <authorList>
            <person name="Chiriac C."/>
            <person name="Salcher M."/>
            <person name="Ghai R."/>
            <person name="Kavagutti S V."/>
        </authorList>
    </citation>
    <scope>NUCLEOTIDE SEQUENCE</scope>
</reference>
<name>A0A6J7WEV1_9CAUD</name>
<accession>A0A6J7WEV1</accession>
<protein>
    <submittedName>
        <fullName evidence="1">Uncharacterized protein</fullName>
    </submittedName>
</protein>
<proteinExistence type="predicted"/>
<dbReference type="Pfam" id="PF20106">
    <property type="entry name" value="DUF6496"/>
    <property type="match status" value="1"/>
</dbReference>
<organism evidence="1">
    <name type="scientific">uncultured Caudovirales phage</name>
    <dbReference type="NCBI Taxonomy" id="2100421"/>
    <lineage>
        <taxon>Viruses</taxon>
        <taxon>Duplodnaviria</taxon>
        <taxon>Heunggongvirae</taxon>
        <taxon>Uroviricota</taxon>
        <taxon>Caudoviricetes</taxon>
        <taxon>Peduoviridae</taxon>
        <taxon>Maltschvirus</taxon>
        <taxon>Maltschvirus maltsch</taxon>
    </lineage>
</organism>
<dbReference type="EMBL" id="LR798234">
    <property type="protein sequence ID" value="CAB5212513.1"/>
    <property type="molecule type" value="Genomic_DNA"/>
</dbReference>
<evidence type="ECO:0000313" key="1">
    <source>
        <dbReference type="EMBL" id="CAB5212513.1"/>
    </source>
</evidence>
<dbReference type="InterPro" id="IPR045468">
    <property type="entry name" value="DUF6496"/>
</dbReference>